<sequence length="462" mass="50344">MALQKLQLWGAAVALGGLLAFGGGALAQSVLTADQMRSAAGLSLKDGNPVQAEALAQALLARDENDLTALLIRARALRDLGRFGEAQDMTRRAWRQAGSDADKYATALITAQVLSSQGKRTRAQLWLRRAAQYAPNDALRRRAERDFGYVKQQNPWKTDVTFTFAPNSNINNGSARDRSRLNYAISEILFGEPVEYDLNAEAQAISGLEVGGSLRSRYRFHQTPISAHDAKIALSYRTFSITDDLGASDVSGSDFAFGSASVGYGYRRFVMDKKGEFAADVEAGQSWYGGSRYASFLRGQAQQLLYLTSRQQLRFGGEVERQWGQATADRDLFGLSASITQAFASGNSGFAGLYLTTTQSDTASVEYSEVTLRTGLALRQPVLGAKVQFGLGASWRDYDVSRDSRDGRQDRRVFADVTATFKDIDYYGFNPAVTLSASSTDSNVGLYDVNRVGLNIGIKSAF</sequence>
<evidence type="ECO:0000259" key="1">
    <source>
        <dbReference type="Pfam" id="PF04575"/>
    </source>
</evidence>
<dbReference type="InterPro" id="IPR007655">
    <property type="entry name" value="Slam_C"/>
</dbReference>
<dbReference type="AlphaFoldDB" id="A0AAE2VV44"/>
<gene>
    <name evidence="2" type="ORF">JQV55_00545</name>
</gene>
<proteinExistence type="predicted"/>
<evidence type="ECO:0000313" key="2">
    <source>
        <dbReference type="EMBL" id="MBM1712044.1"/>
    </source>
</evidence>
<comment type="caution">
    <text evidence="2">The sequence shown here is derived from an EMBL/GenBank/DDBJ whole genome shotgun (WGS) entry which is preliminary data.</text>
</comment>
<name>A0AAE2VV44_9RHOB</name>
<organism evidence="2 3">
    <name type="scientific">Sulfitobacter geojensis</name>
    <dbReference type="NCBI Taxonomy" id="1342299"/>
    <lineage>
        <taxon>Bacteria</taxon>
        <taxon>Pseudomonadati</taxon>
        <taxon>Pseudomonadota</taxon>
        <taxon>Alphaproteobacteria</taxon>
        <taxon>Rhodobacterales</taxon>
        <taxon>Roseobacteraceae</taxon>
        <taxon>Sulfitobacter</taxon>
    </lineage>
</organism>
<keyword evidence="3" id="KW-1185">Reference proteome</keyword>
<dbReference type="InterPro" id="IPR011990">
    <property type="entry name" value="TPR-like_helical_dom_sf"/>
</dbReference>
<dbReference type="EMBL" id="JAFBRM010000001">
    <property type="protein sequence ID" value="MBM1712044.1"/>
    <property type="molecule type" value="Genomic_DNA"/>
</dbReference>
<dbReference type="Pfam" id="PF04575">
    <property type="entry name" value="SlipAM"/>
    <property type="match status" value="1"/>
</dbReference>
<feature type="domain" description="Surface lipoprotein assembly modifier C-terminal" evidence="1">
    <location>
        <begin position="156"/>
        <end position="451"/>
    </location>
</feature>
<protein>
    <submittedName>
        <fullName evidence="2">DUF560 domain-containing protein</fullName>
    </submittedName>
</protein>
<dbReference type="Gene3D" id="1.25.40.10">
    <property type="entry name" value="Tetratricopeptide repeat domain"/>
    <property type="match status" value="1"/>
</dbReference>
<dbReference type="RefSeq" id="WP_203240906.1">
    <property type="nucleotide sequence ID" value="NZ_JAFBRH010000001.1"/>
</dbReference>
<evidence type="ECO:0000313" key="3">
    <source>
        <dbReference type="Proteomes" id="UP000732193"/>
    </source>
</evidence>
<dbReference type="Proteomes" id="UP000732193">
    <property type="component" value="Unassembled WGS sequence"/>
</dbReference>
<dbReference type="SUPFAM" id="SSF48452">
    <property type="entry name" value="TPR-like"/>
    <property type="match status" value="1"/>
</dbReference>
<reference evidence="2 3" key="1">
    <citation type="submission" date="2021-01" db="EMBL/GenBank/DDBJ databases">
        <title>Diatom-associated Roseobacters Show Island Model of Population Structure.</title>
        <authorList>
            <person name="Qu L."/>
            <person name="Feng X."/>
            <person name="Chen Y."/>
            <person name="Li L."/>
            <person name="Wang X."/>
            <person name="Hu Z."/>
            <person name="Wang H."/>
            <person name="Luo H."/>
        </authorList>
    </citation>
    <scope>NUCLEOTIDE SEQUENCE [LARGE SCALE GENOMIC DNA]</scope>
    <source>
        <strain evidence="2 3">TR60-84</strain>
    </source>
</reference>
<accession>A0AAE2VV44</accession>